<feature type="transmembrane region" description="Helical" evidence="1">
    <location>
        <begin position="69"/>
        <end position="88"/>
    </location>
</feature>
<feature type="transmembrane region" description="Helical" evidence="1">
    <location>
        <begin position="7"/>
        <end position="25"/>
    </location>
</feature>
<evidence type="ECO:0000313" key="3">
    <source>
        <dbReference type="Proteomes" id="UP000558015"/>
    </source>
</evidence>
<name>A0A7J9P7I5_METMI</name>
<reference evidence="2 3" key="1">
    <citation type="submission" date="2020-07" db="EMBL/GenBank/DDBJ databases">
        <title>Genomic Encyclopedia of Type Strains, Phase IV (KMG-V): Genome sequencing to study the core and pangenomes of soil and plant-associated prokaryotes.</title>
        <authorList>
            <person name="Whitman W."/>
        </authorList>
    </citation>
    <scope>NUCLEOTIDE SEQUENCE [LARGE SCALE GENOMIC DNA]</scope>
    <source>
        <strain evidence="2 3">C12</strain>
    </source>
</reference>
<evidence type="ECO:0000256" key="1">
    <source>
        <dbReference type="SAM" id="Phobius"/>
    </source>
</evidence>
<gene>
    <name evidence="2" type="ORF">HNP93_001852</name>
</gene>
<evidence type="ECO:0000313" key="2">
    <source>
        <dbReference type="EMBL" id="MBA2859151.1"/>
    </source>
</evidence>
<evidence type="ECO:0008006" key="4">
    <source>
        <dbReference type="Google" id="ProtNLM"/>
    </source>
</evidence>
<keyword evidence="1" id="KW-0812">Transmembrane</keyword>
<keyword evidence="1" id="KW-1133">Transmembrane helix</keyword>
<feature type="transmembrane region" description="Helical" evidence="1">
    <location>
        <begin position="348"/>
        <end position="369"/>
    </location>
</feature>
<feature type="transmembrane region" description="Helical" evidence="1">
    <location>
        <begin position="95"/>
        <end position="114"/>
    </location>
</feature>
<feature type="transmembrane region" description="Helical" evidence="1">
    <location>
        <begin position="281"/>
        <end position="305"/>
    </location>
</feature>
<dbReference type="EMBL" id="JACDUN010000001">
    <property type="protein sequence ID" value="MBA2859151.1"/>
    <property type="molecule type" value="Genomic_DNA"/>
</dbReference>
<proteinExistence type="predicted"/>
<accession>A0A7J9P7I5</accession>
<comment type="caution">
    <text evidence="2">The sequence shown here is derived from an EMBL/GenBank/DDBJ whole genome shotgun (WGS) entry which is preliminary data.</text>
</comment>
<keyword evidence="1" id="KW-0472">Membrane</keyword>
<dbReference type="AlphaFoldDB" id="A0A7J9P7I5"/>
<protein>
    <recommendedName>
        <fullName evidence="4">Glycosyltransferase RgtA/B/C/D-like domain-containing protein</fullName>
    </recommendedName>
</protein>
<feature type="transmembrane region" description="Helical" evidence="1">
    <location>
        <begin position="317"/>
        <end position="336"/>
    </location>
</feature>
<sequence>MKYIKLTLPTILVIFYILFGLFLQYNGTSEFQSLPSPLYGGDYYYQMGSVTHILSGGNPFESSSMIGGIPGYLPLYGILCAGFCKIFGLTALQGMIYFSLVIFTFGSVIWYYTFTKIFKNEWISLIGVVLANGISIYPILKYTPFTKQIMIPLFIVLLYSTYTNKKMVNYGLLGIVYGLLAISHTVAFVGATLIIATFLMYEIYKKYELNKISGITEYLKENWKNLGSFTLFGIPLSMLYWYKPLFVLHLFRPYDRIHMDTSDFGMLSVQIKFVIDNIVHYLFNTASILGIFLSIILIGGLISIYKLNDSKNVFSNIFAIGSVIATFCYIITEPLMGMNFIPQYMSSFYLWTSALLISLCGLEYACKLLNENSKNVKKNMFVFGTLFLLLTANSAFVFSDYINTNKWAEVGRSEPSDLYDSLTEYLTENTDVNDVVLSTKELSFAINGFSGRKLLVNRWAQQNDPYINLPQRDIAAAIILYGNDTEKKLELIKKYDIKYIYWDYYWINSEYQFDNKGNLIGIYDPMIAYSDDSIKTELIENNVSYYEMNYWVDPSQKRDDVRKYDLIYISPENYKNYQMPWNTDLNEYLTEVWNYNYQEQKIAVLYKINVKK</sequence>
<feature type="transmembrane region" description="Helical" evidence="1">
    <location>
        <begin position="174"/>
        <end position="201"/>
    </location>
</feature>
<organism evidence="2 3">
    <name type="scientific">Methanococcus maripaludis</name>
    <name type="common">Methanococcus deltae</name>
    <dbReference type="NCBI Taxonomy" id="39152"/>
    <lineage>
        <taxon>Archaea</taxon>
        <taxon>Methanobacteriati</taxon>
        <taxon>Methanobacteriota</taxon>
        <taxon>Methanomada group</taxon>
        <taxon>Methanococci</taxon>
        <taxon>Methanococcales</taxon>
        <taxon>Methanococcaceae</taxon>
        <taxon>Methanococcus</taxon>
    </lineage>
</organism>
<dbReference type="RefSeq" id="WP_181493857.1">
    <property type="nucleotide sequence ID" value="NZ_JACDUN010000001.1"/>
</dbReference>
<dbReference type="Proteomes" id="UP000558015">
    <property type="component" value="Unassembled WGS sequence"/>
</dbReference>
<feature type="transmembrane region" description="Helical" evidence="1">
    <location>
        <begin position="120"/>
        <end position="140"/>
    </location>
</feature>
<feature type="transmembrane region" description="Helical" evidence="1">
    <location>
        <begin position="222"/>
        <end position="242"/>
    </location>
</feature>
<feature type="transmembrane region" description="Helical" evidence="1">
    <location>
        <begin position="381"/>
        <end position="402"/>
    </location>
</feature>